<proteinExistence type="predicted"/>
<dbReference type="InterPro" id="IPR036420">
    <property type="entry name" value="BRCT_dom_sf"/>
</dbReference>
<protein>
    <recommendedName>
        <fullName evidence="1">BRCT domain-containing protein</fullName>
    </recommendedName>
</protein>
<evidence type="ECO:0000313" key="2">
    <source>
        <dbReference type="EMBL" id="MCV2870658.1"/>
    </source>
</evidence>
<organism evidence="2 3">
    <name type="scientific">Albidovulum marisflavi</name>
    <dbReference type="NCBI Taxonomy" id="2984159"/>
    <lineage>
        <taxon>Bacteria</taxon>
        <taxon>Pseudomonadati</taxon>
        <taxon>Pseudomonadota</taxon>
        <taxon>Alphaproteobacteria</taxon>
        <taxon>Rhodobacterales</taxon>
        <taxon>Paracoccaceae</taxon>
        <taxon>Albidovulum</taxon>
    </lineage>
</organism>
<reference evidence="2 3" key="1">
    <citation type="submission" date="2022-10" db="EMBL/GenBank/DDBJ databases">
        <title>Defluviimonas sp. nov., isolated from ocean surface water.</title>
        <authorList>
            <person name="He W."/>
            <person name="Wang L."/>
            <person name="Zhang D.-F."/>
        </authorList>
    </citation>
    <scope>NUCLEOTIDE SEQUENCE [LARGE SCALE GENOMIC DNA]</scope>
    <source>
        <strain evidence="2 3">WL0002</strain>
    </source>
</reference>
<evidence type="ECO:0000313" key="3">
    <source>
        <dbReference type="Proteomes" id="UP001652542"/>
    </source>
</evidence>
<dbReference type="Gene3D" id="3.40.50.10190">
    <property type="entry name" value="BRCT domain"/>
    <property type="match status" value="1"/>
</dbReference>
<dbReference type="EMBL" id="JAOWKY010000008">
    <property type="protein sequence ID" value="MCV2870658.1"/>
    <property type="molecule type" value="Genomic_DNA"/>
</dbReference>
<comment type="caution">
    <text evidence="2">The sequence shown here is derived from an EMBL/GenBank/DDBJ whole genome shotgun (WGS) entry which is preliminary data.</text>
</comment>
<accession>A0ABT2ZHP1</accession>
<dbReference type="InterPro" id="IPR001357">
    <property type="entry name" value="BRCT_dom"/>
</dbReference>
<evidence type="ECO:0000259" key="1">
    <source>
        <dbReference type="PROSITE" id="PS50172"/>
    </source>
</evidence>
<dbReference type="Pfam" id="PF00533">
    <property type="entry name" value="BRCT"/>
    <property type="match status" value="1"/>
</dbReference>
<dbReference type="Proteomes" id="UP001652542">
    <property type="component" value="Unassembled WGS sequence"/>
</dbReference>
<feature type="domain" description="BRCT" evidence="1">
    <location>
        <begin position="90"/>
        <end position="171"/>
    </location>
</feature>
<dbReference type="SUPFAM" id="SSF52113">
    <property type="entry name" value="BRCT domain"/>
    <property type="match status" value="1"/>
</dbReference>
<name>A0ABT2ZHP1_9RHOB</name>
<gene>
    <name evidence="2" type="ORF">OEW28_18755</name>
</gene>
<keyword evidence="3" id="KW-1185">Reference proteome</keyword>
<dbReference type="PROSITE" id="PS50172">
    <property type="entry name" value="BRCT"/>
    <property type="match status" value="1"/>
</dbReference>
<sequence>MPDVTCTIDYDSSASGYSHRTVTLHRARQGVASVMLEATCHTRGPNRVFRLDRIRTLVDSSGVDRDPVAFVASLCGTDIRLTCGPDDAGPQIGPLTGKTFAFTGELSRLSRADVRQIVEARGGRVVGGGVAGLSHLVVGTGDGVSTRKINAARAQGATIIDEDAFLALLPR</sequence>